<keyword evidence="2" id="KW-1185">Reference proteome</keyword>
<dbReference type="EMBL" id="CP123872">
    <property type="protein sequence ID" value="WND02060.1"/>
    <property type="molecule type" value="Genomic_DNA"/>
</dbReference>
<dbReference type="RefSeq" id="WP_310797895.1">
    <property type="nucleotide sequence ID" value="NZ_CP123872.1"/>
</dbReference>
<organism evidence="1 2">
    <name type="scientific">Temperatibacter marinus</name>
    <dbReference type="NCBI Taxonomy" id="1456591"/>
    <lineage>
        <taxon>Bacteria</taxon>
        <taxon>Pseudomonadati</taxon>
        <taxon>Pseudomonadota</taxon>
        <taxon>Alphaproteobacteria</taxon>
        <taxon>Kordiimonadales</taxon>
        <taxon>Temperatibacteraceae</taxon>
        <taxon>Temperatibacter</taxon>
    </lineage>
</organism>
<evidence type="ECO:0000313" key="2">
    <source>
        <dbReference type="Proteomes" id="UP001268683"/>
    </source>
</evidence>
<dbReference type="Proteomes" id="UP001268683">
    <property type="component" value="Chromosome"/>
</dbReference>
<protein>
    <submittedName>
        <fullName evidence="1">Uncharacterized protein</fullName>
    </submittedName>
</protein>
<accession>A0AA52H9U7</accession>
<sequence length="184" mass="20892">MMIAITHDQMVALSAPTLTYAWLVDLPFETYLTTHADDVVVEDKSYLASAHIQSIPMLSRSQGIKVQDLSLTFTQQQTELQDLFSRPDIFGQGVSLKLVLFTEDGQPVSHRAIDVYKGYFDHWTHHQNPKRELITVVLSSPWSKPNKTSGRLANPAEHQKNHSTDKFFEFSYDTKKILGWGGEV</sequence>
<dbReference type="AlphaFoldDB" id="A0AA52H9U7"/>
<dbReference type="KEGG" id="tmk:QGN29_10925"/>
<gene>
    <name evidence="1" type="ORF">QGN29_10925</name>
</gene>
<evidence type="ECO:0000313" key="1">
    <source>
        <dbReference type="EMBL" id="WND02060.1"/>
    </source>
</evidence>
<name>A0AA52H9U7_9PROT</name>
<proteinExistence type="predicted"/>
<reference evidence="1" key="1">
    <citation type="submission" date="2023-04" db="EMBL/GenBank/DDBJ databases">
        <title>Complete genome sequence of Temperatibacter marinus.</title>
        <authorList>
            <person name="Rong J.-C."/>
            <person name="Yi M.-L."/>
            <person name="Zhao Q."/>
        </authorList>
    </citation>
    <scope>NUCLEOTIDE SEQUENCE</scope>
    <source>
        <strain evidence="1">NBRC 110045</strain>
    </source>
</reference>